<dbReference type="Pfam" id="PF26639">
    <property type="entry name" value="Het-6_barrel"/>
    <property type="match status" value="1"/>
</dbReference>
<dbReference type="InterPro" id="IPR052895">
    <property type="entry name" value="HetReg/Transcr_Mod"/>
</dbReference>
<accession>A0A6A6H502</accession>
<evidence type="ECO:0000313" key="3">
    <source>
        <dbReference type="Proteomes" id="UP000800092"/>
    </source>
</evidence>
<dbReference type="Proteomes" id="UP000800092">
    <property type="component" value="Unassembled WGS sequence"/>
</dbReference>
<evidence type="ECO:0000313" key="2">
    <source>
        <dbReference type="EMBL" id="KAF2233176.1"/>
    </source>
</evidence>
<feature type="domain" description="Heterokaryon incompatibility" evidence="1">
    <location>
        <begin position="3"/>
        <end position="140"/>
    </location>
</feature>
<dbReference type="AlphaFoldDB" id="A0A6A6H502"/>
<dbReference type="PANTHER" id="PTHR24148">
    <property type="entry name" value="ANKYRIN REPEAT DOMAIN-CONTAINING PROTEIN 39 HOMOLOG-RELATED"/>
    <property type="match status" value="1"/>
</dbReference>
<reference evidence="2" key="1">
    <citation type="journal article" date="2020" name="Stud. Mycol.">
        <title>101 Dothideomycetes genomes: a test case for predicting lifestyles and emergence of pathogens.</title>
        <authorList>
            <person name="Haridas S."/>
            <person name="Albert R."/>
            <person name="Binder M."/>
            <person name="Bloem J."/>
            <person name="Labutti K."/>
            <person name="Salamov A."/>
            <person name="Andreopoulos B."/>
            <person name="Baker S."/>
            <person name="Barry K."/>
            <person name="Bills G."/>
            <person name="Bluhm B."/>
            <person name="Cannon C."/>
            <person name="Castanera R."/>
            <person name="Culley D."/>
            <person name="Daum C."/>
            <person name="Ezra D."/>
            <person name="Gonzalez J."/>
            <person name="Henrissat B."/>
            <person name="Kuo A."/>
            <person name="Liang C."/>
            <person name="Lipzen A."/>
            <person name="Lutzoni F."/>
            <person name="Magnuson J."/>
            <person name="Mondo S."/>
            <person name="Nolan M."/>
            <person name="Ohm R."/>
            <person name="Pangilinan J."/>
            <person name="Park H.-J."/>
            <person name="Ramirez L."/>
            <person name="Alfaro M."/>
            <person name="Sun H."/>
            <person name="Tritt A."/>
            <person name="Yoshinaga Y."/>
            <person name="Zwiers L.-H."/>
            <person name="Turgeon B."/>
            <person name="Goodwin S."/>
            <person name="Spatafora J."/>
            <person name="Crous P."/>
            <person name="Grigoriev I."/>
        </authorList>
    </citation>
    <scope>NUCLEOTIDE SEQUENCE</scope>
    <source>
        <strain evidence="2">Tuck. ex Michener</strain>
    </source>
</reference>
<dbReference type="PANTHER" id="PTHR24148:SF82">
    <property type="entry name" value="HETEROKARYON INCOMPATIBILITY DOMAIN-CONTAINING PROTEIN"/>
    <property type="match status" value="1"/>
</dbReference>
<proteinExistence type="predicted"/>
<dbReference type="OrthoDB" id="4476201at2759"/>
<organism evidence="2 3">
    <name type="scientific">Viridothelium virens</name>
    <name type="common">Speckled blister lichen</name>
    <name type="synonym">Trypethelium virens</name>
    <dbReference type="NCBI Taxonomy" id="1048519"/>
    <lineage>
        <taxon>Eukaryota</taxon>
        <taxon>Fungi</taxon>
        <taxon>Dikarya</taxon>
        <taxon>Ascomycota</taxon>
        <taxon>Pezizomycotina</taxon>
        <taxon>Dothideomycetes</taxon>
        <taxon>Dothideomycetes incertae sedis</taxon>
        <taxon>Trypetheliales</taxon>
        <taxon>Trypetheliaceae</taxon>
        <taxon>Viridothelium</taxon>
    </lineage>
</organism>
<name>A0A6A6H502_VIRVR</name>
<dbReference type="InterPro" id="IPR010730">
    <property type="entry name" value="HET"/>
</dbReference>
<keyword evidence="3" id="KW-1185">Reference proteome</keyword>
<sequence length="633" mass="71966">MVVTLSLYEALHQLRNDTPARLQPIWIDAVCIDQRNPQGNVERSKQVVIMDRIYASAEKVLVWLGPASPKASDIAIDALRNLARINVNALGLALMNGVIDISDPDTYTTLGISSISRKTWKDIRDFYERAWFQRTWVTQEAALAQSISFHFGPYSLSWKELDDASHNIFRLGLPFASSTAFLVGVIQSLVEPDEDLQITEATSLAFSSINTIRSVRLQHERGGYGTKRRPLPRAEISYNSSITATKEYGGDPESWKDFWKLILHKTRQNQASDPRDKIYGFLGLLRGVTDKSGREIIIPSYEADNTVQKLYTEVTRKLTVDQPEAAYTPQTNSTTRVPPIEDRSVRIQRDLPSWVPDYSAPQRPRPLISSSVTCFHYRASLHMTGGFFETGNVRWYGIRGMLVSEVAAIGESYDELKETCSVRRCLQMLTSLPNDNDRAETLARTLIANHSLGFEVQLDEVAAIFRSYMTLLKTTEIHREKRGKLKNEDDNTLLSDIERSCEELNILGERWRPHISDVFDSLTALRNKSSIRARTGLDKALIDLASRYESALDLLFDCRRFFLTIDARVGIGPRSTSPGDEVWLLPPERNFHILRRQSKGRHELLGDAYVHDIMFGEFTKFKWEEDLVDVCLV</sequence>
<dbReference type="Pfam" id="PF06985">
    <property type="entry name" value="HET"/>
    <property type="match status" value="1"/>
</dbReference>
<evidence type="ECO:0000259" key="1">
    <source>
        <dbReference type="Pfam" id="PF06985"/>
    </source>
</evidence>
<protein>
    <submittedName>
        <fullName evidence="2">HET-domain-containing protein</fullName>
    </submittedName>
</protein>
<dbReference type="EMBL" id="ML991809">
    <property type="protein sequence ID" value="KAF2233176.1"/>
    <property type="molecule type" value="Genomic_DNA"/>
</dbReference>
<gene>
    <name evidence="2" type="ORF">EV356DRAFT_504031</name>
</gene>